<dbReference type="Proteomes" id="UP001327027">
    <property type="component" value="Unassembled WGS sequence"/>
</dbReference>
<evidence type="ECO:0000313" key="2">
    <source>
        <dbReference type="EMBL" id="MEB3346306.1"/>
    </source>
</evidence>
<evidence type="ECO:0008006" key="4">
    <source>
        <dbReference type="Google" id="ProtNLM"/>
    </source>
</evidence>
<dbReference type="EMBL" id="JAYKLX010000005">
    <property type="protein sequence ID" value="MEB3346306.1"/>
    <property type="molecule type" value="Genomic_DNA"/>
</dbReference>
<reference evidence="2 3" key="1">
    <citation type="journal article" date="2013" name="Int. J. Syst. Evol. Microbiol.">
        <title>Aquimarina gracilis sp. nov., isolated from the gut microflora of a mussel, Mytilus coruscus, and emended description of Aquimarina spongiae.</title>
        <authorList>
            <person name="Park S.C."/>
            <person name="Choe H.N."/>
            <person name="Baik K.S."/>
            <person name="Seong C.N."/>
        </authorList>
    </citation>
    <scope>NUCLEOTIDE SEQUENCE [LARGE SCALE GENOMIC DNA]</scope>
    <source>
        <strain evidence="2 3">PSC32</strain>
    </source>
</reference>
<gene>
    <name evidence="2" type="ORF">U6A24_12585</name>
</gene>
<feature type="region of interest" description="Disordered" evidence="1">
    <location>
        <begin position="369"/>
        <end position="388"/>
    </location>
</feature>
<evidence type="ECO:0000256" key="1">
    <source>
        <dbReference type="SAM" id="MobiDB-lite"/>
    </source>
</evidence>
<name>A0ABU5ZWS1_9FLAO</name>
<keyword evidence="3" id="KW-1185">Reference proteome</keyword>
<accession>A0ABU5ZWS1</accession>
<comment type="caution">
    <text evidence="2">The sequence shown here is derived from an EMBL/GenBank/DDBJ whole genome shotgun (WGS) entry which is preliminary data.</text>
</comment>
<protein>
    <recommendedName>
        <fullName evidence="4">KaiC-like domain-containing protein</fullName>
    </recommendedName>
</protein>
<evidence type="ECO:0000313" key="3">
    <source>
        <dbReference type="Proteomes" id="UP001327027"/>
    </source>
</evidence>
<dbReference type="RefSeq" id="WP_324180330.1">
    <property type="nucleotide sequence ID" value="NZ_BAABAW010000024.1"/>
</dbReference>
<proteinExistence type="predicted"/>
<dbReference type="Gene3D" id="3.40.50.300">
    <property type="entry name" value="P-loop containing nucleotide triphosphate hydrolases"/>
    <property type="match status" value="1"/>
</dbReference>
<sequence length="388" mass="45169">MNTIERYNKLHNTEVSRNTLEELLLDAKREQEFKVANKLDALLRTYKESTFYVRITKRLKPVKRKVKRVKDKNEKAVAKPKENKPELEVRGLQMPRICLRRKSIPQKITTTVIEAPKPEPKRLNTETVVPKGLKAPVQKVVKQNINGLPTMADLDHYEKPLETFALPTELGLFLGELEKKPKHSVVVTLDAPAGSGKTRLFFQAMQDYANDGKRCLFFTLEEHSQSDLFKKKRNQYITPENYQNITVIDEIKDYEDFKKLVALHDVIFVDSFGKLKRLIKSFKLELDEHIRKMFDGKLFFLIFQRTTGKTMRGGSDSEFDGDVILQVEKPTEDYRDNFVIARKNRYNDKPMIKYSIFNQHTIQDHEEEIGGSTNHNLTPKPNLFVRSL</sequence>
<dbReference type="InterPro" id="IPR027417">
    <property type="entry name" value="P-loop_NTPase"/>
</dbReference>
<dbReference type="SUPFAM" id="SSF52540">
    <property type="entry name" value="P-loop containing nucleoside triphosphate hydrolases"/>
    <property type="match status" value="1"/>
</dbReference>
<organism evidence="2 3">
    <name type="scientific">Aquimarina gracilis</name>
    <dbReference type="NCBI Taxonomy" id="874422"/>
    <lineage>
        <taxon>Bacteria</taxon>
        <taxon>Pseudomonadati</taxon>
        <taxon>Bacteroidota</taxon>
        <taxon>Flavobacteriia</taxon>
        <taxon>Flavobacteriales</taxon>
        <taxon>Flavobacteriaceae</taxon>
        <taxon>Aquimarina</taxon>
    </lineage>
</organism>